<reference evidence="1 2" key="1">
    <citation type="submission" date="2018-11" db="EMBL/GenBank/DDBJ databases">
        <title>Photobacterium sp. BEI247 sp. nov., a marine bacterium isolated from Yongle Blue Hole in the South China Sea.</title>
        <authorList>
            <person name="Wang X."/>
        </authorList>
    </citation>
    <scope>NUCLEOTIDE SEQUENCE [LARGE SCALE GENOMIC DNA]</scope>
    <source>
        <strain evidence="2">BEI247</strain>
    </source>
</reference>
<dbReference type="Gene3D" id="3.30.950.30">
    <property type="entry name" value="Schlafen, AAA domain"/>
    <property type="match status" value="1"/>
</dbReference>
<dbReference type="Proteomes" id="UP000287563">
    <property type="component" value="Unassembled WGS sequence"/>
</dbReference>
<protein>
    <recommendedName>
        <fullName evidence="3">Schlafen AlbA-2 domain-containing protein</fullName>
    </recommendedName>
</protein>
<sequence length="206" mass="22337">MPLVDTSQQDWASDFLTNSDDNVRLILPSTITSKALSEYIVGLSNVNGGYILVGAYSNEGYGSGFQSVNPALINDAKACIQGVDVEIQEHHPRFKQVYLIKVSKADSIAFSEGSPFIMKNGKPVLMSENVLINRLGLGVDSSLINMISDQITKQSAKVDVQSQEISRLTGELKEKAKLKYQIPSLLIGGFVGWILSTALNKLMGIG</sequence>
<organism evidence="1 2">
    <name type="scientific">Photobacterium chitinilyticum</name>
    <dbReference type="NCBI Taxonomy" id="2485123"/>
    <lineage>
        <taxon>Bacteria</taxon>
        <taxon>Pseudomonadati</taxon>
        <taxon>Pseudomonadota</taxon>
        <taxon>Gammaproteobacteria</taxon>
        <taxon>Vibrionales</taxon>
        <taxon>Vibrionaceae</taxon>
        <taxon>Photobacterium</taxon>
    </lineage>
</organism>
<keyword evidence="2" id="KW-1185">Reference proteome</keyword>
<name>A0A444JHZ7_9GAMM</name>
<accession>A0A444JHZ7</accession>
<evidence type="ECO:0000313" key="2">
    <source>
        <dbReference type="Proteomes" id="UP000287563"/>
    </source>
</evidence>
<proteinExistence type="predicted"/>
<evidence type="ECO:0008006" key="3">
    <source>
        <dbReference type="Google" id="ProtNLM"/>
    </source>
</evidence>
<evidence type="ECO:0000313" key="1">
    <source>
        <dbReference type="EMBL" id="RWX52741.1"/>
    </source>
</evidence>
<dbReference type="EMBL" id="RJLM01000040">
    <property type="protein sequence ID" value="RWX52741.1"/>
    <property type="molecule type" value="Genomic_DNA"/>
</dbReference>
<dbReference type="AlphaFoldDB" id="A0A444JHZ7"/>
<dbReference type="InterPro" id="IPR038461">
    <property type="entry name" value="Schlafen_AlbA_2_dom_sf"/>
</dbReference>
<gene>
    <name evidence="1" type="ORF">EDI28_25700</name>
</gene>
<dbReference type="OrthoDB" id="7062425at2"/>
<comment type="caution">
    <text evidence="1">The sequence shown here is derived from an EMBL/GenBank/DDBJ whole genome shotgun (WGS) entry which is preliminary data.</text>
</comment>